<dbReference type="GO" id="GO:0006874">
    <property type="term" value="P:intracellular calcium ion homeostasis"/>
    <property type="evidence" value="ECO:0007669"/>
    <property type="project" value="TreeGrafter"/>
</dbReference>
<dbReference type="GO" id="GO:0015369">
    <property type="term" value="F:calcium:proton antiporter activity"/>
    <property type="evidence" value="ECO:0007669"/>
    <property type="project" value="TreeGrafter"/>
</dbReference>
<feature type="compositionally biased region" description="Basic residues" evidence="8">
    <location>
        <begin position="403"/>
        <end position="417"/>
    </location>
</feature>
<keyword evidence="7 9" id="KW-0472">Membrane</keyword>
<feature type="transmembrane region" description="Helical" evidence="9">
    <location>
        <begin position="218"/>
        <end position="240"/>
    </location>
</feature>
<feature type="compositionally biased region" description="Basic residues" evidence="8">
    <location>
        <begin position="503"/>
        <end position="521"/>
    </location>
</feature>
<dbReference type="AlphaFoldDB" id="A0AAV9P947"/>
<feature type="transmembrane region" description="Helical" evidence="9">
    <location>
        <begin position="828"/>
        <end position="848"/>
    </location>
</feature>
<comment type="caution">
    <text evidence="11">The sequence shown here is derived from an EMBL/GenBank/DDBJ whole genome shotgun (WGS) entry which is preliminary data.</text>
</comment>
<dbReference type="GeneID" id="89926730"/>
<feature type="transmembrane region" description="Helical" evidence="9">
    <location>
        <begin position="733"/>
        <end position="755"/>
    </location>
</feature>
<evidence type="ECO:0000256" key="5">
    <source>
        <dbReference type="ARBA" id="ARBA00022989"/>
    </source>
</evidence>
<dbReference type="GO" id="GO:0000329">
    <property type="term" value="C:fungal-type vacuole membrane"/>
    <property type="evidence" value="ECO:0007669"/>
    <property type="project" value="TreeGrafter"/>
</dbReference>
<comment type="subcellular location">
    <subcellularLocation>
        <location evidence="1">Endomembrane system</location>
        <topology evidence="1">Multi-pass membrane protein</topology>
    </subcellularLocation>
</comment>
<evidence type="ECO:0000256" key="1">
    <source>
        <dbReference type="ARBA" id="ARBA00004127"/>
    </source>
</evidence>
<evidence type="ECO:0000259" key="10">
    <source>
        <dbReference type="Pfam" id="PF01699"/>
    </source>
</evidence>
<dbReference type="InterPro" id="IPR044880">
    <property type="entry name" value="NCX_ion-bd_dom_sf"/>
</dbReference>
<comment type="similarity">
    <text evidence="2">Belongs to the Ca(2+):cation antiporter (CaCA) (TC 2.A.19) family.</text>
</comment>
<feature type="compositionally biased region" description="Polar residues" evidence="8">
    <location>
        <begin position="422"/>
        <end position="435"/>
    </location>
</feature>
<feature type="compositionally biased region" description="Polar residues" evidence="8">
    <location>
        <begin position="649"/>
        <end position="660"/>
    </location>
</feature>
<organism evidence="11 12">
    <name type="scientific">Saxophila tyrrhenica</name>
    <dbReference type="NCBI Taxonomy" id="1690608"/>
    <lineage>
        <taxon>Eukaryota</taxon>
        <taxon>Fungi</taxon>
        <taxon>Dikarya</taxon>
        <taxon>Ascomycota</taxon>
        <taxon>Pezizomycotina</taxon>
        <taxon>Dothideomycetes</taxon>
        <taxon>Dothideomycetidae</taxon>
        <taxon>Mycosphaerellales</taxon>
        <taxon>Extremaceae</taxon>
        <taxon>Saxophila</taxon>
    </lineage>
</organism>
<evidence type="ECO:0000256" key="2">
    <source>
        <dbReference type="ARBA" id="ARBA00008170"/>
    </source>
</evidence>
<evidence type="ECO:0000256" key="4">
    <source>
        <dbReference type="ARBA" id="ARBA00022692"/>
    </source>
</evidence>
<feature type="region of interest" description="Disordered" evidence="8">
    <location>
        <begin position="368"/>
        <end position="557"/>
    </location>
</feature>
<feature type="domain" description="Sodium/calcium exchanger membrane region" evidence="10">
    <location>
        <begin position="187"/>
        <end position="343"/>
    </location>
</feature>
<dbReference type="PANTHER" id="PTHR31503">
    <property type="entry name" value="VACUOLAR CALCIUM ION TRANSPORTER"/>
    <property type="match status" value="1"/>
</dbReference>
<evidence type="ECO:0000256" key="6">
    <source>
        <dbReference type="ARBA" id="ARBA00023065"/>
    </source>
</evidence>
<dbReference type="RefSeq" id="XP_064658759.1">
    <property type="nucleotide sequence ID" value="XM_064802634.1"/>
</dbReference>
<feature type="transmembrane region" description="Helical" evidence="9">
    <location>
        <begin position="323"/>
        <end position="341"/>
    </location>
</feature>
<feature type="transmembrane region" description="Helical" evidence="9">
    <location>
        <begin position="246"/>
        <end position="270"/>
    </location>
</feature>
<feature type="transmembrane region" description="Helical" evidence="9">
    <location>
        <begin position="282"/>
        <end position="303"/>
    </location>
</feature>
<feature type="region of interest" description="Disordered" evidence="8">
    <location>
        <begin position="1"/>
        <end position="142"/>
    </location>
</feature>
<feature type="domain" description="Sodium/calcium exchanger membrane region" evidence="10">
    <location>
        <begin position="702"/>
        <end position="845"/>
    </location>
</feature>
<keyword evidence="5 9" id="KW-1133">Transmembrane helix</keyword>
<feature type="region of interest" description="Disordered" evidence="8">
    <location>
        <begin position="607"/>
        <end position="675"/>
    </location>
</feature>
<feature type="compositionally biased region" description="Basic and acidic residues" evidence="8">
    <location>
        <begin position="547"/>
        <end position="557"/>
    </location>
</feature>
<feature type="compositionally biased region" description="Polar residues" evidence="8">
    <location>
        <begin position="445"/>
        <end position="462"/>
    </location>
</feature>
<protein>
    <recommendedName>
        <fullName evidence="10">Sodium/calcium exchanger membrane region domain-containing protein</fullName>
    </recommendedName>
</protein>
<dbReference type="Proteomes" id="UP001337655">
    <property type="component" value="Unassembled WGS sequence"/>
</dbReference>
<dbReference type="Gene3D" id="1.20.1420.30">
    <property type="entry name" value="NCX, central ion-binding region"/>
    <property type="match status" value="2"/>
</dbReference>
<feature type="transmembrane region" description="Helical" evidence="9">
    <location>
        <begin position="800"/>
        <end position="821"/>
    </location>
</feature>
<dbReference type="GO" id="GO:0012505">
    <property type="term" value="C:endomembrane system"/>
    <property type="evidence" value="ECO:0007669"/>
    <property type="project" value="UniProtKB-SubCell"/>
</dbReference>
<dbReference type="InterPro" id="IPR004713">
    <property type="entry name" value="CaH_exchang"/>
</dbReference>
<evidence type="ECO:0000256" key="9">
    <source>
        <dbReference type="SAM" id="Phobius"/>
    </source>
</evidence>
<gene>
    <name evidence="11" type="ORF">LTR77_005389</name>
</gene>
<feature type="compositionally biased region" description="Basic and acidic residues" evidence="8">
    <location>
        <begin position="522"/>
        <end position="532"/>
    </location>
</feature>
<dbReference type="Pfam" id="PF01699">
    <property type="entry name" value="Na_Ca_ex"/>
    <property type="match status" value="2"/>
</dbReference>
<dbReference type="PANTHER" id="PTHR31503:SF18">
    <property type="entry name" value="CA(2+)_H(+) EXCHANGER, PUTATIVE (EUROFUNG)-RELATED"/>
    <property type="match status" value="1"/>
</dbReference>
<dbReference type="FunFam" id="1.20.1420.30:FF:000016">
    <property type="entry name" value="Membrane bound cation transporter"/>
    <property type="match status" value="1"/>
</dbReference>
<dbReference type="EMBL" id="JAVRRT010000008">
    <property type="protein sequence ID" value="KAK5169413.1"/>
    <property type="molecule type" value="Genomic_DNA"/>
</dbReference>
<keyword evidence="6" id="KW-0406">Ion transport</keyword>
<feature type="transmembrane region" description="Helical" evidence="9">
    <location>
        <begin position="767"/>
        <end position="794"/>
    </location>
</feature>
<keyword evidence="12" id="KW-1185">Reference proteome</keyword>
<proteinExistence type="inferred from homology"/>
<dbReference type="FunFam" id="1.20.1420.30:FF:000011">
    <property type="entry name" value="Vacuolar calcium ion transporter"/>
    <property type="match status" value="1"/>
</dbReference>
<evidence type="ECO:0000256" key="7">
    <source>
        <dbReference type="ARBA" id="ARBA00023136"/>
    </source>
</evidence>
<sequence>MGERSNLSTDRVRSQALAERSPSYRNSPKPATIHPTYKDSNLSTLHETGGLSKRDGRGSPSGSSASRRRQGGTTGSNGGINGGTADGGYFDSAEEATRNNAADSTAQAAPPPAPPPHKSEDASAGDSAIASEGDDNGKPPMTKRMVAGMKRFVKHMKNAIFHSWVNVLLVFVPIGIVVEALKLSPGIIFGMNAIAIIPLAGLLSFATESVAARLGDTLGALLNVSFGNAVELIIFIIALVKNEIAIVQASLLGSILANLLLILGMAFLFGGLRFREQVYNSTVTQMSACLLSLSVMSLLLPTAFYQSFKRSNADLADRQVLKVSRGTSVVLLLVYILYLLFQLKSHAYMYESTPQEVIDEESHPGVLADIMNSSSSSSSDDSSSSDSTDSDTSGSGSIANAGKKIKRVFKNRRRRKSSASSITGSGKNSALSSPSIVAENGNGYLESNANATQHTSNPSTLTPVFGGDEADADQEDNANGPRIRDFGGEQQNSLAESSSKSPERKKPRKKHHKKHHKKRHQDPKPEENEKVTGMENTILDGPTVETPMREEETKEVGFADQVDVIGNPISGIAPTKSSFNMRQLSSRANLPRPALPKMLSNNVFVTPAPALSQSPRPSRQPRSQSSGGGRLRRTSSLPDRLNRPVPDASTRTPPMSTVLSRTDPLPPYQHQRSQLRKVLSENAEQPGGEAGGEAPAMSRTAAVVLLLCSTGLVAICAEFMVDAIPEMIQDSSTISQAFIGLIILPIVGNAAEHVTAVTVATKNKMDLAIGVAVGSSIQIALFVTPVVVLLGWILDTDMSLYFNIFETISLFVTAFVVNFLVLDGRSNYLEGSLLIAAYVIIALGAFFYPSRDNQSAVGSVGGSG</sequence>
<feature type="compositionally biased region" description="Low complexity" evidence="8">
    <location>
        <begin position="373"/>
        <end position="397"/>
    </location>
</feature>
<feature type="compositionally biased region" description="Gly residues" evidence="8">
    <location>
        <begin position="72"/>
        <end position="86"/>
    </location>
</feature>
<dbReference type="InterPro" id="IPR004837">
    <property type="entry name" value="NaCa_Exmemb"/>
</dbReference>
<keyword evidence="4 9" id="KW-0812">Transmembrane</keyword>
<evidence type="ECO:0000313" key="11">
    <source>
        <dbReference type="EMBL" id="KAK5169413.1"/>
    </source>
</evidence>
<feature type="transmembrane region" description="Helical" evidence="9">
    <location>
        <begin position="187"/>
        <end position="206"/>
    </location>
</feature>
<keyword evidence="3" id="KW-0813">Transport</keyword>
<evidence type="ECO:0000256" key="8">
    <source>
        <dbReference type="SAM" id="MobiDB-lite"/>
    </source>
</evidence>
<evidence type="ECO:0000256" key="3">
    <source>
        <dbReference type="ARBA" id="ARBA00022448"/>
    </source>
</evidence>
<feature type="transmembrane region" description="Helical" evidence="9">
    <location>
        <begin position="159"/>
        <end position="181"/>
    </location>
</feature>
<evidence type="ECO:0000313" key="12">
    <source>
        <dbReference type="Proteomes" id="UP001337655"/>
    </source>
</evidence>
<feature type="transmembrane region" description="Helical" evidence="9">
    <location>
        <begin position="701"/>
        <end position="721"/>
    </location>
</feature>
<name>A0AAV9P947_9PEZI</name>
<reference evidence="11 12" key="1">
    <citation type="submission" date="2023-08" db="EMBL/GenBank/DDBJ databases">
        <title>Black Yeasts Isolated from many extreme environments.</title>
        <authorList>
            <person name="Coleine C."/>
            <person name="Stajich J.E."/>
            <person name="Selbmann L."/>
        </authorList>
    </citation>
    <scope>NUCLEOTIDE SEQUENCE [LARGE SCALE GENOMIC DNA]</scope>
    <source>
        <strain evidence="11 12">CCFEE 5935</strain>
    </source>
</reference>
<feature type="compositionally biased region" description="Low complexity" evidence="8">
    <location>
        <begin position="607"/>
        <end position="625"/>
    </location>
</feature>
<accession>A0AAV9P947</accession>